<dbReference type="KEGG" id="chyd:H4K34_03355"/>
<dbReference type="EMBL" id="CP060139">
    <property type="protein sequence ID" value="QNR24892.1"/>
    <property type="molecule type" value="Genomic_DNA"/>
</dbReference>
<dbReference type="Gene3D" id="1.10.287.130">
    <property type="match status" value="1"/>
</dbReference>
<dbReference type="PROSITE" id="PS50109">
    <property type="entry name" value="HIS_KIN"/>
    <property type="match status" value="1"/>
</dbReference>
<dbReference type="SMART" id="SM00387">
    <property type="entry name" value="HATPase_c"/>
    <property type="match status" value="1"/>
</dbReference>
<dbReference type="AlphaFoldDB" id="A0A7H0VGP4"/>
<keyword evidence="4" id="KW-0808">Transferase</keyword>
<dbReference type="InterPro" id="IPR005467">
    <property type="entry name" value="His_kinase_dom"/>
</dbReference>
<dbReference type="Pfam" id="PF08447">
    <property type="entry name" value="PAS_3"/>
    <property type="match status" value="3"/>
</dbReference>
<gene>
    <name evidence="9" type="ORF">H4K34_03355</name>
</gene>
<dbReference type="CDD" id="cd00075">
    <property type="entry name" value="HATPase"/>
    <property type="match status" value="1"/>
</dbReference>
<dbReference type="InterPro" id="IPR000014">
    <property type="entry name" value="PAS"/>
</dbReference>
<dbReference type="InterPro" id="IPR036890">
    <property type="entry name" value="HATPase_C_sf"/>
</dbReference>
<comment type="catalytic activity">
    <reaction evidence="1">
        <text>ATP + protein L-histidine = ADP + protein N-phospho-L-histidine.</text>
        <dbReference type="EC" id="2.7.13.3"/>
    </reaction>
</comment>
<dbReference type="SUPFAM" id="SSF47384">
    <property type="entry name" value="Homodimeric domain of signal transducing histidine kinase"/>
    <property type="match status" value="1"/>
</dbReference>
<dbReference type="Proteomes" id="UP000516305">
    <property type="component" value="Chromosome"/>
</dbReference>
<dbReference type="PANTHER" id="PTHR43304:SF1">
    <property type="entry name" value="PAC DOMAIN-CONTAINING PROTEIN"/>
    <property type="match status" value="1"/>
</dbReference>
<dbReference type="PROSITE" id="PS50113">
    <property type="entry name" value="PAC"/>
    <property type="match status" value="1"/>
</dbReference>
<evidence type="ECO:0000256" key="1">
    <source>
        <dbReference type="ARBA" id="ARBA00000085"/>
    </source>
</evidence>
<evidence type="ECO:0000313" key="10">
    <source>
        <dbReference type="Proteomes" id="UP000516305"/>
    </source>
</evidence>
<organism evidence="9 10">
    <name type="scientific">Croceimicrobium hydrocarbonivorans</name>
    <dbReference type="NCBI Taxonomy" id="2761580"/>
    <lineage>
        <taxon>Bacteria</taxon>
        <taxon>Pseudomonadati</taxon>
        <taxon>Bacteroidota</taxon>
        <taxon>Flavobacteriia</taxon>
        <taxon>Flavobacteriales</taxon>
        <taxon>Owenweeksiaceae</taxon>
        <taxon>Croceimicrobium</taxon>
    </lineage>
</organism>
<evidence type="ECO:0000259" key="7">
    <source>
        <dbReference type="PROSITE" id="PS50112"/>
    </source>
</evidence>
<evidence type="ECO:0000259" key="8">
    <source>
        <dbReference type="PROSITE" id="PS50113"/>
    </source>
</evidence>
<dbReference type="SMART" id="SM00091">
    <property type="entry name" value="PAS"/>
    <property type="match status" value="2"/>
</dbReference>
<keyword evidence="10" id="KW-1185">Reference proteome</keyword>
<evidence type="ECO:0000256" key="5">
    <source>
        <dbReference type="ARBA" id="ARBA00022777"/>
    </source>
</evidence>
<evidence type="ECO:0000256" key="2">
    <source>
        <dbReference type="ARBA" id="ARBA00012438"/>
    </source>
</evidence>
<dbReference type="Gene3D" id="3.30.450.20">
    <property type="entry name" value="PAS domain"/>
    <property type="match status" value="3"/>
</dbReference>
<dbReference type="PANTHER" id="PTHR43304">
    <property type="entry name" value="PHYTOCHROME-LIKE PROTEIN CPH1"/>
    <property type="match status" value="1"/>
</dbReference>
<accession>A0A7H0VGP4</accession>
<dbReference type="Gene3D" id="3.30.565.10">
    <property type="entry name" value="Histidine kinase-like ATPase, C-terminal domain"/>
    <property type="match status" value="1"/>
</dbReference>
<evidence type="ECO:0000259" key="6">
    <source>
        <dbReference type="PROSITE" id="PS50109"/>
    </source>
</evidence>
<dbReference type="InterPro" id="IPR004358">
    <property type="entry name" value="Sig_transdc_His_kin-like_C"/>
</dbReference>
<dbReference type="InterPro" id="IPR001610">
    <property type="entry name" value="PAC"/>
</dbReference>
<dbReference type="InterPro" id="IPR052162">
    <property type="entry name" value="Sensor_kinase/Photoreceptor"/>
</dbReference>
<dbReference type="PRINTS" id="PR00344">
    <property type="entry name" value="BCTRLSENSOR"/>
</dbReference>
<dbReference type="PROSITE" id="PS50112">
    <property type="entry name" value="PAS"/>
    <property type="match status" value="1"/>
</dbReference>
<feature type="domain" description="PAC" evidence="8">
    <location>
        <begin position="213"/>
        <end position="265"/>
    </location>
</feature>
<dbReference type="InterPro" id="IPR013655">
    <property type="entry name" value="PAS_fold_3"/>
</dbReference>
<protein>
    <recommendedName>
        <fullName evidence="2">histidine kinase</fullName>
        <ecNumber evidence="2">2.7.13.3</ecNumber>
    </recommendedName>
</protein>
<name>A0A7H0VGP4_9FLAO</name>
<feature type="domain" description="Histidine kinase" evidence="6">
    <location>
        <begin position="414"/>
        <end position="626"/>
    </location>
</feature>
<dbReference type="SUPFAM" id="SSF55785">
    <property type="entry name" value="PYP-like sensor domain (PAS domain)"/>
    <property type="match status" value="3"/>
</dbReference>
<dbReference type="SMART" id="SM00086">
    <property type="entry name" value="PAC"/>
    <property type="match status" value="3"/>
</dbReference>
<feature type="domain" description="PAS" evidence="7">
    <location>
        <begin position="266"/>
        <end position="336"/>
    </location>
</feature>
<dbReference type="EC" id="2.7.13.3" evidence="2"/>
<dbReference type="InterPro" id="IPR000700">
    <property type="entry name" value="PAS-assoc_C"/>
</dbReference>
<dbReference type="InterPro" id="IPR003594">
    <property type="entry name" value="HATPase_dom"/>
</dbReference>
<proteinExistence type="predicted"/>
<dbReference type="RefSeq" id="WP_210759419.1">
    <property type="nucleotide sequence ID" value="NZ_CP060139.1"/>
</dbReference>
<keyword evidence="5" id="KW-0418">Kinase</keyword>
<dbReference type="SUPFAM" id="SSF55874">
    <property type="entry name" value="ATPase domain of HSP90 chaperone/DNA topoisomerase II/histidine kinase"/>
    <property type="match status" value="1"/>
</dbReference>
<dbReference type="NCBIfam" id="TIGR00229">
    <property type="entry name" value="sensory_box"/>
    <property type="match status" value="2"/>
</dbReference>
<reference evidence="9 10" key="1">
    <citation type="submission" date="2020-08" db="EMBL/GenBank/DDBJ databases">
        <title>Croceimicrobium hydrocarbonivorans gen. nov., sp. nov., a novel marine bacterium isolated from a bacterial consortium that degrades polyethylene terephthalate.</title>
        <authorList>
            <person name="Liu R."/>
        </authorList>
    </citation>
    <scope>NUCLEOTIDE SEQUENCE [LARGE SCALE GENOMIC DNA]</scope>
    <source>
        <strain evidence="9 10">A20-9</strain>
    </source>
</reference>
<evidence type="ECO:0000256" key="3">
    <source>
        <dbReference type="ARBA" id="ARBA00022553"/>
    </source>
</evidence>
<sequence>MGKLNAGINKEAIFNLIGNLVDLGIWQYNVTRDYLEWDEVMFKIYGQDPANFEHKFSDWRKAVHPDDIEGAEASFQESVQSEGEFIYTFRIVHPNGEIHFIKANAQSHGLNEEGDHIIVGANQDVTEFLKVSEENEALIETLKDSQETARIGSWQYFPDSNISVLDEVTKSIYGLPPDYKIDAAEGITYYKKGYSRDKIIEAFGELLEKKKPYDLELQLITAQGKEIWVRTIGKPKLNAAGKVIKASGVFQDITEQKEKELALLESTRRFEGAFQYSAIGMALVGLDGKWLKVNKRLVDYFGYEESELLKKTFQDLTHPEDLNTDLEFLKDCINGKIDHYHMDKRYRRKSGEWMWAMLSVAVVRDSENKPISQIEDINARKTYEEQLLEANQSLIKLTNKLSLQNRSLNDFAHITSHNLRAPVANLILLTELYESAEDAEYKDVIFTKMAQSTADLNETLDELVEALIIKNKAGMEMQELDLRDYVNTVLKKQSALIRHTDAKIEMDLGFEKIFAQPHYLESILLNLISNAIKYKNPDRRPEIQIKAYHKEGVPSIEIRDNGVGIDLVRHGHKVFGLHKTFHKNSDARGVGLFMVKVQMEAMGGEVDVDSEPDEGSVFILKFKPDLQRL</sequence>
<dbReference type="InterPro" id="IPR035965">
    <property type="entry name" value="PAS-like_dom_sf"/>
</dbReference>
<dbReference type="InterPro" id="IPR036097">
    <property type="entry name" value="HisK_dim/P_sf"/>
</dbReference>
<dbReference type="GO" id="GO:0000155">
    <property type="term" value="F:phosphorelay sensor kinase activity"/>
    <property type="evidence" value="ECO:0007669"/>
    <property type="project" value="InterPro"/>
</dbReference>
<keyword evidence="3" id="KW-0597">Phosphoprotein</keyword>
<dbReference type="CDD" id="cd00130">
    <property type="entry name" value="PAS"/>
    <property type="match status" value="3"/>
</dbReference>
<evidence type="ECO:0000256" key="4">
    <source>
        <dbReference type="ARBA" id="ARBA00022679"/>
    </source>
</evidence>
<dbReference type="Pfam" id="PF02518">
    <property type="entry name" value="HATPase_c"/>
    <property type="match status" value="1"/>
</dbReference>
<evidence type="ECO:0000313" key="9">
    <source>
        <dbReference type="EMBL" id="QNR24892.1"/>
    </source>
</evidence>